<feature type="domain" description="Major facilitator superfamily (MFS) profile" evidence="8">
    <location>
        <begin position="12"/>
        <end position="395"/>
    </location>
</feature>
<evidence type="ECO:0000256" key="1">
    <source>
        <dbReference type="ARBA" id="ARBA00004651"/>
    </source>
</evidence>
<dbReference type="EMBL" id="JAUYVH010000001">
    <property type="protein sequence ID" value="MDQ9169449.1"/>
    <property type="molecule type" value="Genomic_DNA"/>
</dbReference>
<evidence type="ECO:0000256" key="3">
    <source>
        <dbReference type="ARBA" id="ARBA00022475"/>
    </source>
</evidence>
<dbReference type="RefSeq" id="WP_338435346.1">
    <property type="nucleotide sequence ID" value="NZ_JAUYVH010000001.1"/>
</dbReference>
<keyword evidence="3" id="KW-1003">Cell membrane</keyword>
<feature type="transmembrane region" description="Helical" evidence="7">
    <location>
        <begin position="222"/>
        <end position="243"/>
    </location>
</feature>
<comment type="caution">
    <text evidence="9">The sequence shown here is derived from an EMBL/GenBank/DDBJ whole genome shotgun (WGS) entry which is preliminary data.</text>
</comment>
<dbReference type="Proteomes" id="UP001225596">
    <property type="component" value="Unassembled WGS sequence"/>
</dbReference>
<comment type="subcellular location">
    <subcellularLocation>
        <location evidence="1">Cell membrane</location>
        <topology evidence="1">Multi-pass membrane protein</topology>
    </subcellularLocation>
</comment>
<keyword evidence="4 7" id="KW-0812">Transmembrane</keyword>
<dbReference type="SUPFAM" id="SSF103473">
    <property type="entry name" value="MFS general substrate transporter"/>
    <property type="match status" value="1"/>
</dbReference>
<feature type="transmembrane region" description="Helical" evidence="7">
    <location>
        <begin position="42"/>
        <end position="61"/>
    </location>
</feature>
<sequence>MPSTSIPIPRGAIAMLSLAAFASALSLRVTDALLPKLASEFGIALGTASYVITVFSVAYGLSQLFFGPLGDRFGKYLIIACACAACILTAALCAFAPTFPMLLAARLFAGGTAAAIIPLSMAWIGDVVPYEQRQPILARFLVGQIVGVSAGVFLGGFAADYLSWRTPFLGIASLFVVASIALFTINRRLPDFARKTTRSEGNTLQRLVSEFGHVIAKRWARVVMLSVFLEGTFVFGAFAFVASHVHQKHGVSLSTAGSLVMLFGFGGLLFATSAAVFVRRLGERGLARWGGLCIGVSLLIIAFAPAWWWAMIACFIAGLGFYMLHNTLQTNATQMAPERRGAAVASFACCFFFGQSVGVGVAGLLIGLAGPAMIIAIGAVGAAAVGVMFSRSLARRP</sequence>
<dbReference type="Gene3D" id="1.20.1250.20">
    <property type="entry name" value="MFS general substrate transporter like domains"/>
    <property type="match status" value="1"/>
</dbReference>
<evidence type="ECO:0000256" key="4">
    <source>
        <dbReference type="ARBA" id="ARBA00022692"/>
    </source>
</evidence>
<evidence type="ECO:0000256" key="2">
    <source>
        <dbReference type="ARBA" id="ARBA00022448"/>
    </source>
</evidence>
<evidence type="ECO:0000256" key="6">
    <source>
        <dbReference type="ARBA" id="ARBA00023136"/>
    </source>
</evidence>
<evidence type="ECO:0000259" key="8">
    <source>
        <dbReference type="PROSITE" id="PS50850"/>
    </source>
</evidence>
<keyword evidence="5 7" id="KW-1133">Transmembrane helix</keyword>
<gene>
    <name evidence="9" type="ORF">Q8A64_03380</name>
</gene>
<dbReference type="PANTHER" id="PTHR42718:SF46">
    <property type="entry name" value="BLR6921 PROTEIN"/>
    <property type="match status" value="1"/>
</dbReference>
<evidence type="ECO:0000313" key="9">
    <source>
        <dbReference type="EMBL" id="MDQ9169449.1"/>
    </source>
</evidence>
<dbReference type="PANTHER" id="PTHR42718">
    <property type="entry name" value="MAJOR FACILITATOR SUPERFAMILY MULTIDRUG TRANSPORTER MFSC"/>
    <property type="match status" value="1"/>
</dbReference>
<evidence type="ECO:0000256" key="7">
    <source>
        <dbReference type="SAM" id="Phobius"/>
    </source>
</evidence>
<feature type="transmembrane region" description="Helical" evidence="7">
    <location>
        <begin position="372"/>
        <end position="394"/>
    </location>
</feature>
<dbReference type="InterPro" id="IPR036259">
    <property type="entry name" value="MFS_trans_sf"/>
</dbReference>
<feature type="transmembrane region" description="Helical" evidence="7">
    <location>
        <begin position="73"/>
        <end position="97"/>
    </location>
</feature>
<feature type="transmembrane region" description="Helical" evidence="7">
    <location>
        <begin position="255"/>
        <end position="278"/>
    </location>
</feature>
<accession>A0ABU1BKS3</accession>
<keyword evidence="10" id="KW-1185">Reference proteome</keyword>
<protein>
    <submittedName>
        <fullName evidence="9">MFS transporter</fullName>
    </submittedName>
</protein>
<reference evidence="9 10" key="1">
    <citation type="submission" date="2023-08" db="EMBL/GenBank/DDBJ databases">
        <title>Oxalobacteraceae gen .nov., isolated from river sludge outside the plant.</title>
        <authorList>
            <person name="Zhao S.Y."/>
        </authorList>
    </citation>
    <scope>NUCLEOTIDE SEQUENCE [LARGE SCALE GENOMIC DNA]</scope>
    <source>
        <strain evidence="9 10">R-40</strain>
    </source>
</reference>
<dbReference type="CDD" id="cd17324">
    <property type="entry name" value="MFS_NepI_like"/>
    <property type="match status" value="1"/>
</dbReference>
<evidence type="ECO:0000313" key="10">
    <source>
        <dbReference type="Proteomes" id="UP001225596"/>
    </source>
</evidence>
<feature type="transmembrane region" description="Helical" evidence="7">
    <location>
        <begin position="103"/>
        <end position="124"/>
    </location>
</feature>
<feature type="transmembrane region" description="Helical" evidence="7">
    <location>
        <begin position="285"/>
        <end position="301"/>
    </location>
</feature>
<dbReference type="Pfam" id="PF07690">
    <property type="entry name" value="MFS_1"/>
    <property type="match status" value="1"/>
</dbReference>
<feature type="transmembrane region" description="Helical" evidence="7">
    <location>
        <begin position="344"/>
        <end position="366"/>
    </location>
</feature>
<feature type="transmembrane region" description="Helical" evidence="7">
    <location>
        <begin position="164"/>
        <end position="185"/>
    </location>
</feature>
<keyword evidence="2" id="KW-0813">Transport</keyword>
<evidence type="ECO:0000256" key="5">
    <source>
        <dbReference type="ARBA" id="ARBA00022989"/>
    </source>
</evidence>
<dbReference type="PROSITE" id="PS50850">
    <property type="entry name" value="MFS"/>
    <property type="match status" value="1"/>
</dbReference>
<dbReference type="InterPro" id="IPR020846">
    <property type="entry name" value="MFS_dom"/>
</dbReference>
<name>A0ABU1BKS3_9BURK</name>
<proteinExistence type="predicted"/>
<dbReference type="InterPro" id="IPR011701">
    <property type="entry name" value="MFS"/>
</dbReference>
<keyword evidence="6 7" id="KW-0472">Membrane</keyword>
<feature type="transmembrane region" description="Helical" evidence="7">
    <location>
        <begin position="307"/>
        <end position="324"/>
    </location>
</feature>
<organism evidence="9 10">
    <name type="scientific">Keguizhuia sedimenti</name>
    <dbReference type="NCBI Taxonomy" id="3064264"/>
    <lineage>
        <taxon>Bacteria</taxon>
        <taxon>Pseudomonadati</taxon>
        <taxon>Pseudomonadota</taxon>
        <taxon>Betaproteobacteria</taxon>
        <taxon>Burkholderiales</taxon>
        <taxon>Oxalobacteraceae</taxon>
        <taxon>Keguizhuia</taxon>
    </lineage>
</organism>
<feature type="transmembrane region" description="Helical" evidence="7">
    <location>
        <begin position="136"/>
        <end position="158"/>
    </location>
</feature>